<dbReference type="HOGENOM" id="CLU_3267134_0_0_7"/>
<accession>A0RQF8</accession>
<evidence type="ECO:0000313" key="1">
    <source>
        <dbReference type="EMBL" id="ABK81707.1"/>
    </source>
</evidence>
<dbReference type="AlphaFoldDB" id="A0RQF8"/>
<evidence type="ECO:0000313" key="2">
    <source>
        <dbReference type="Proteomes" id="UP000000760"/>
    </source>
</evidence>
<dbReference type="RefSeq" id="WP_011732149.1">
    <property type="nucleotide sequence ID" value="NC_008599.1"/>
</dbReference>
<dbReference type="KEGG" id="cff:CFF8240_1286"/>
<sequence length="41" mass="4920">MILPNDLLHKYKFIGDDELLLLIHSSEITNLKYQAKFEKMR</sequence>
<dbReference type="EMBL" id="CP000487">
    <property type="protein sequence ID" value="ABK81707.1"/>
    <property type="molecule type" value="Genomic_DNA"/>
</dbReference>
<proteinExistence type="predicted"/>
<gene>
    <name evidence="1" type="ordered locus">CFF8240_1286</name>
</gene>
<reference evidence="2" key="1">
    <citation type="submission" date="2006-11" db="EMBL/GenBank/DDBJ databases">
        <title>Sequence of Campylobacter fetus subsp. fetus 82-40.</title>
        <authorList>
            <person name="Fouts D.E."/>
            <person name="Nelson K.E."/>
        </authorList>
    </citation>
    <scope>NUCLEOTIDE SEQUENCE [LARGE SCALE GENOMIC DNA]</scope>
    <source>
        <strain evidence="2">82-40</strain>
    </source>
</reference>
<organism evidence="1 2">
    <name type="scientific">Campylobacter fetus subsp. fetus (strain 82-40)</name>
    <dbReference type="NCBI Taxonomy" id="360106"/>
    <lineage>
        <taxon>Bacteria</taxon>
        <taxon>Pseudomonadati</taxon>
        <taxon>Campylobacterota</taxon>
        <taxon>Epsilonproteobacteria</taxon>
        <taxon>Campylobacterales</taxon>
        <taxon>Campylobacteraceae</taxon>
        <taxon>Campylobacter</taxon>
    </lineage>
</organism>
<name>A0RQF8_CAMFF</name>
<protein>
    <submittedName>
        <fullName evidence="1">Uncharacterized protein</fullName>
    </submittedName>
</protein>
<dbReference type="Proteomes" id="UP000000760">
    <property type="component" value="Chromosome"/>
</dbReference>